<sequence length="78" mass="8787">MRHRPSAYPVNEGVAWYLHGEKGFQNRDALCAIGVNQNQSTHDDILLLVRARESMAALLLRFADKEINDGSQHKGHSM</sequence>
<name>A0ACB9ASM5_9ASTR</name>
<evidence type="ECO:0000313" key="2">
    <source>
        <dbReference type="Proteomes" id="UP001056120"/>
    </source>
</evidence>
<organism evidence="1 2">
    <name type="scientific">Smallanthus sonchifolius</name>
    <dbReference type="NCBI Taxonomy" id="185202"/>
    <lineage>
        <taxon>Eukaryota</taxon>
        <taxon>Viridiplantae</taxon>
        <taxon>Streptophyta</taxon>
        <taxon>Embryophyta</taxon>
        <taxon>Tracheophyta</taxon>
        <taxon>Spermatophyta</taxon>
        <taxon>Magnoliopsida</taxon>
        <taxon>eudicotyledons</taxon>
        <taxon>Gunneridae</taxon>
        <taxon>Pentapetalae</taxon>
        <taxon>asterids</taxon>
        <taxon>campanulids</taxon>
        <taxon>Asterales</taxon>
        <taxon>Asteraceae</taxon>
        <taxon>Asteroideae</taxon>
        <taxon>Heliantheae alliance</taxon>
        <taxon>Millerieae</taxon>
        <taxon>Smallanthus</taxon>
    </lineage>
</organism>
<proteinExistence type="predicted"/>
<dbReference type="EMBL" id="CM042041">
    <property type="protein sequence ID" value="KAI3713147.1"/>
    <property type="molecule type" value="Genomic_DNA"/>
</dbReference>
<gene>
    <name evidence="1" type="ORF">L1987_71720</name>
</gene>
<dbReference type="Proteomes" id="UP001056120">
    <property type="component" value="Linkage Group LG24"/>
</dbReference>
<protein>
    <submittedName>
        <fullName evidence="1">Uncharacterized protein</fullName>
    </submittedName>
</protein>
<reference evidence="1 2" key="2">
    <citation type="journal article" date="2022" name="Mol. Ecol. Resour.">
        <title>The genomes of chicory, endive, great burdock and yacon provide insights into Asteraceae paleo-polyploidization history and plant inulin production.</title>
        <authorList>
            <person name="Fan W."/>
            <person name="Wang S."/>
            <person name="Wang H."/>
            <person name="Wang A."/>
            <person name="Jiang F."/>
            <person name="Liu H."/>
            <person name="Zhao H."/>
            <person name="Xu D."/>
            <person name="Zhang Y."/>
        </authorList>
    </citation>
    <scope>NUCLEOTIDE SEQUENCE [LARGE SCALE GENOMIC DNA]</scope>
    <source>
        <strain evidence="2">cv. Yunnan</strain>
        <tissue evidence="1">Leaves</tissue>
    </source>
</reference>
<keyword evidence="2" id="KW-1185">Reference proteome</keyword>
<comment type="caution">
    <text evidence="1">The sequence shown here is derived from an EMBL/GenBank/DDBJ whole genome shotgun (WGS) entry which is preliminary data.</text>
</comment>
<evidence type="ECO:0000313" key="1">
    <source>
        <dbReference type="EMBL" id="KAI3713147.1"/>
    </source>
</evidence>
<reference evidence="2" key="1">
    <citation type="journal article" date="2022" name="Mol. Ecol. Resour.">
        <title>The genomes of chicory, endive, great burdock and yacon provide insights into Asteraceae palaeo-polyploidization history and plant inulin production.</title>
        <authorList>
            <person name="Fan W."/>
            <person name="Wang S."/>
            <person name="Wang H."/>
            <person name="Wang A."/>
            <person name="Jiang F."/>
            <person name="Liu H."/>
            <person name="Zhao H."/>
            <person name="Xu D."/>
            <person name="Zhang Y."/>
        </authorList>
    </citation>
    <scope>NUCLEOTIDE SEQUENCE [LARGE SCALE GENOMIC DNA]</scope>
    <source>
        <strain evidence="2">cv. Yunnan</strain>
    </source>
</reference>
<accession>A0ACB9ASM5</accession>